<comment type="caution">
    <text evidence="3">The sequence shown here is derived from an EMBL/GenBank/DDBJ whole genome shotgun (WGS) entry which is preliminary data.</text>
</comment>
<evidence type="ECO:0000259" key="2">
    <source>
        <dbReference type="Pfam" id="PF25356"/>
    </source>
</evidence>
<dbReference type="Proteomes" id="UP000784294">
    <property type="component" value="Unassembled WGS sequence"/>
</dbReference>
<sequence length="643" mass="72269">MDSKKSKQARAFMEDLVEFKAFGRLAYAEEFTSEIANKIIEDNSKKNTLGIYLLKALSEEIKMTRKTSNLLGRKAPKTRFSYESIKLLHLFSTHPQILCMVTTEKDSSPSYEMLVMSSSEKVETLKTLILNAKDNGERINLTSLNNSLRTSEAGFAPLSDQTGSQRGSAILASEESRAPGIYDPTFVSPHQNEMRESRISTPTIAEQNRSPLAPGSYEVGNEIPEVRITHESTPPPHNTASSSASPGSKRHDYPFERPISNSVRRSIIDDTGGSPVLRETVGSKESPKIVPERSVRNKDAPQMAKYEMTEGQMARELTTQKSSTLAGISSNSTEQEFMYDKYSPRSQTKDSNNMKKAMERFQKAQYDDDGLPTARHRFYSPLLDKVQSSDAYLPARSSGSKHNFIPAMYSTSEDNRNTLTRPRVFELEGGTERERPVSKKEKEKPKIVDGGIFYRKPEEIPEMIEKTSFVRQQAAVPKSPIITRAASMNNLNEDDQTIYVSKLRSTLRAFSSKKLVGDLDQNLSKNKDSKGARKYSSGNKKDEEKNSFVVQYVPENYGRARSIDRDKSVNLSEGDWNFDFQRISKLPEGSTLLDPNGSVYVFVAHKENDRLIRKLECASSDDESQFNAYSSRGGRSRLEASRT</sequence>
<proteinExistence type="predicted"/>
<feature type="region of interest" description="Disordered" evidence="1">
    <location>
        <begin position="155"/>
        <end position="175"/>
    </location>
</feature>
<evidence type="ECO:0000313" key="4">
    <source>
        <dbReference type="Proteomes" id="UP000784294"/>
    </source>
</evidence>
<gene>
    <name evidence="3" type="ORF">PXEA_LOCUS27021</name>
</gene>
<name>A0A3S5FFS2_9PLAT</name>
<accession>A0A3S5FFS2</accession>
<evidence type="ECO:0000313" key="3">
    <source>
        <dbReference type="EMBL" id="VEL33581.1"/>
    </source>
</evidence>
<reference evidence="3" key="1">
    <citation type="submission" date="2018-11" db="EMBL/GenBank/DDBJ databases">
        <authorList>
            <consortium name="Pathogen Informatics"/>
        </authorList>
    </citation>
    <scope>NUCLEOTIDE SEQUENCE</scope>
</reference>
<feature type="region of interest" description="Disordered" evidence="1">
    <location>
        <begin position="623"/>
        <end position="643"/>
    </location>
</feature>
<keyword evidence="4" id="KW-1185">Reference proteome</keyword>
<evidence type="ECO:0000256" key="1">
    <source>
        <dbReference type="SAM" id="MobiDB-lite"/>
    </source>
</evidence>
<feature type="region of interest" description="Disordered" evidence="1">
    <location>
        <begin position="521"/>
        <end position="547"/>
    </location>
</feature>
<feature type="region of interest" description="Disordered" evidence="1">
    <location>
        <begin position="228"/>
        <end position="299"/>
    </location>
</feature>
<protein>
    <recommendedName>
        <fullName evidence="2">Trematode PH-like domain-containing protein</fullName>
    </recommendedName>
</protein>
<organism evidence="3 4">
    <name type="scientific">Protopolystoma xenopodis</name>
    <dbReference type="NCBI Taxonomy" id="117903"/>
    <lineage>
        <taxon>Eukaryota</taxon>
        <taxon>Metazoa</taxon>
        <taxon>Spiralia</taxon>
        <taxon>Lophotrochozoa</taxon>
        <taxon>Platyhelminthes</taxon>
        <taxon>Monogenea</taxon>
        <taxon>Polyopisthocotylea</taxon>
        <taxon>Polystomatidea</taxon>
        <taxon>Polystomatidae</taxon>
        <taxon>Protopolystoma</taxon>
    </lineage>
</organism>
<dbReference type="InterPro" id="IPR057376">
    <property type="entry name" value="PH_trem"/>
</dbReference>
<feature type="compositionally biased region" description="Basic and acidic residues" evidence="1">
    <location>
        <begin position="281"/>
        <end position="299"/>
    </location>
</feature>
<dbReference type="AlphaFoldDB" id="A0A3S5FFS2"/>
<dbReference type="EMBL" id="CAAALY010246036">
    <property type="protein sequence ID" value="VEL33581.1"/>
    <property type="molecule type" value="Genomic_DNA"/>
</dbReference>
<dbReference type="Pfam" id="PF25356">
    <property type="entry name" value="PH_trem"/>
    <property type="match status" value="1"/>
</dbReference>
<feature type="domain" description="Trematode PH-like" evidence="2">
    <location>
        <begin position="10"/>
        <end position="137"/>
    </location>
</feature>